<dbReference type="Gene3D" id="3.40.50.2000">
    <property type="entry name" value="Glycogen Phosphorylase B"/>
    <property type="match status" value="2"/>
</dbReference>
<name>A0A5D0RKH8_9RHOB</name>
<keyword evidence="6" id="KW-1185">Reference proteome</keyword>
<evidence type="ECO:0000313" key="5">
    <source>
        <dbReference type="EMBL" id="TYB81943.1"/>
    </source>
</evidence>
<evidence type="ECO:0000256" key="1">
    <source>
        <dbReference type="ARBA" id="ARBA00022676"/>
    </source>
</evidence>
<keyword evidence="2 5" id="KW-0808">Transferase</keyword>
<accession>A0A5D0RKH8</accession>
<evidence type="ECO:0000259" key="3">
    <source>
        <dbReference type="Pfam" id="PF00534"/>
    </source>
</evidence>
<dbReference type="EMBL" id="VSIY01000004">
    <property type="protein sequence ID" value="TYB81943.1"/>
    <property type="molecule type" value="Genomic_DNA"/>
</dbReference>
<dbReference type="SUPFAM" id="SSF53756">
    <property type="entry name" value="UDP-Glycosyltransferase/glycogen phosphorylase"/>
    <property type="match status" value="1"/>
</dbReference>
<comment type="caution">
    <text evidence="5">The sequence shown here is derived from an EMBL/GenBank/DDBJ whole genome shotgun (WGS) entry which is preliminary data.</text>
</comment>
<feature type="domain" description="Glycosyl transferase family 1" evidence="3">
    <location>
        <begin position="193"/>
        <end position="356"/>
    </location>
</feature>
<dbReference type="InterPro" id="IPR001296">
    <property type="entry name" value="Glyco_trans_1"/>
</dbReference>
<dbReference type="PANTHER" id="PTHR12526:SF510">
    <property type="entry name" value="D-INOSITOL 3-PHOSPHATE GLYCOSYLTRANSFERASE"/>
    <property type="match status" value="1"/>
</dbReference>
<gene>
    <name evidence="5" type="ORF">FVF75_04170</name>
</gene>
<reference evidence="5 6" key="1">
    <citation type="submission" date="2019-08" db="EMBL/GenBank/DDBJ databases">
        <title>Identification of a novel species of the genus Boseongicola.</title>
        <authorList>
            <person name="Zhang X.-Q."/>
        </authorList>
    </citation>
    <scope>NUCLEOTIDE SEQUENCE [LARGE SCALE GENOMIC DNA]</scope>
    <source>
        <strain evidence="5 6">HY14</strain>
    </source>
</reference>
<dbReference type="GO" id="GO:0016757">
    <property type="term" value="F:glycosyltransferase activity"/>
    <property type="evidence" value="ECO:0007669"/>
    <property type="project" value="UniProtKB-KW"/>
</dbReference>
<dbReference type="Pfam" id="PF13579">
    <property type="entry name" value="Glyco_trans_4_4"/>
    <property type="match status" value="1"/>
</dbReference>
<evidence type="ECO:0000259" key="4">
    <source>
        <dbReference type="Pfam" id="PF13579"/>
    </source>
</evidence>
<dbReference type="RefSeq" id="WP_148376527.1">
    <property type="nucleotide sequence ID" value="NZ_VSIY01000004.1"/>
</dbReference>
<proteinExistence type="predicted"/>
<dbReference type="AlphaFoldDB" id="A0A5D0RKH8"/>
<dbReference type="PANTHER" id="PTHR12526">
    <property type="entry name" value="GLYCOSYLTRANSFERASE"/>
    <property type="match status" value="1"/>
</dbReference>
<sequence>MQVTTQFTDTTPVILPGPVAPMRIGFFVPWITKGRGGTEHVGQMMANAMAARGHDVTVLTFDDARGPALWPLDDGVDLVHLPEAETAAADQRMAIEVASRNLGVLVGLHMNRGFARYVRCATKAGLPLVLSEHADPAGPAQLGTFSPEERGVVFFGATLIHLLGDPFRATLDEHLQDRIRVVPNTIRPPKGQAQAGKRAGQKTLLAVARLVPPKNMSRLIEVFARLAPDHPHWSLRIVGDGPQRKALARQAKRTRLGDRITLTGALDDPYPAYEAAQLFVTASVHEAFGLTACEASAHGLPVVGYAACNGLRGQVVHGETGWLAAGGAATGTLADDLSMLMRDDALRGRMGHAARARYQTHYAPEPVHAAWERMIAEAAANRPIHRRPSPQNMAAVRLWDLVWRGAA</sequence>
<dbReference type="Proteomes" id="UP000322080">
    <property type="component" value="Unassembled WGS sequence"/>
</dbReference>
<feature type="domain" description="Glycosyltransferase subfamily 4-like N-terminal" evidence="4">
    <location>
        <begin position="36"/>
        <end position="184"/>
    </location>
</feature>
<dbReference type="Pfam" id="PF00534">
    <property type="entry name" value="Glycos_transf_1"/>
    <property type="match status" value="1"/>
</dbReference>
<protein>
    <submittedName>
        <fullName evidence="5">Glycosyltransferase family 4 protein</fullName>
    </submittedName>
</protein>
<organism evidence="5 6">
    <name type="scientific">Maritimibacter fusiformis</name>
    <dbReference type="NCBI Taxonomy" id="2603819"/>
    <lineage>
        <taxon>Bacteria</taxon>
        <taxon>Pseudomonadati</taxon>
        <taxon>Pseudomonadota</taxon>
        <taxon>Alphaproteobacteria</taxon>
        <taxon>Rhodobacterales</taxon>
        <taxon>Roseobacteraceae</taxon>
        <taxon>Maritimibacter</taxon>
    </lineage>
</organism>
<keyword evidence="1" id="KW-0328">Glycosyltransferase</keyword>
<dbReference type="InterPro" id="IPR028098">
    <property type="entry name" value="Glyco_trans_4-like_N"/>
</dbReference>
<evidence type="ECO:0000313" key="6">
    <source>
        <dbReference type="Proteomes" id="UP000322080"/>
    </source>
</evidence>
<evidence type="ECO:0000256" key="2">
    <source>
        <dbReference type="ARBA" id="ARBA00022679"/>
    </source>
</evidence>